<sequence length="347" mass="40058">MKEISIEEVLELQNSIIVDVRTPKEYEEDHIPDSINIPIFDDDERAIIGTLYKQKGKEVAVKTGIEITSPKLQDFYNKYLTLSKQYNQIILYCFRGGMRSGSLVNFLNEMGLNVLKISGGYKSYRNYVLDYLENLGMKHQFIVLHGHTGTGKTQLLEALEEKGCCVLNLEALAQNSGSVYGEIFYSGKAPTQKWFDSRIVKILRESKFKNVLMESESKKIGKVTLCKSFWDTMTDGKHILVNSSAENRVIRLVKDYTKYNTKDDEYLKKSTTRLKDTIGTKAVEDLINKIENKDYEYVAHFLILNYYDKLYSYSIDKYEYDMSVSSDEIDLAVSKILEYYDNAEKEI</sequence>
<evidence type="ECO:0000259" key="2">
    <source>
        <dbReference type="PROSITE" id="PS50206"/>
    </source>
</evidence>
<dbReference type="PROSITE" id="PS50206">
    <property type="entry name" value="RHODANESE_3"/>
    <property type="match status" value="1"/>
</dbReference>
<dbReference type="Pfam" id="PF26341">
    <property type="entry name" value="AAA_SelU"/>
    <property type="match status" value="1"/>
</dbReference>
<dbReference type="SMART" id="SM00450">
    <property type="entry name" value="RHOD"/>
    <property type="match status" value="1"/>
</dbReference>
<dbReference type="InterPro" id="IPR036873">
    <property type="entry name" value="Rhodanese-like_dom_sf"/>
</dbReference>
<organism evidence="3 4">
    <name type="scientific">Acetoanaerobium noterae</name>
    <dbReference type="NCBI Taxonomy" id="745369"/>
    <lineage>
        <taxon>Bacteria</taxon>
        <taxon>Bacillati</taxon>
        <taxon>Bacillota</taxon>
        <taxon>Clostridia</taxon>
        <taxon>Peptostreptococcales</taxon>
        <taxon>Filifactoraceae</taxon>
        <taxon>Acetoanaerobium</taxon>
    </lineage>
</organism>
<evidence type="ECO:0000256" key="1">
    <source>
        <dbReference type="ARBA" id="ARBA00023266"/>
    </source>
</evidence>
<dbReference type="GO" id="GO:0043828">
    <property type="term" value="F:tRNA 2-selenouridine synthase activity"/>
    <property type="evidence" value="ECO:0007669"/>
    <property type="project" value="InterPro"/>
</dbReference>
<dbReference type="Gene3D" id="3.40.50.300">
    <property type="entry name" value="P-loop containing nucleotide triphosphate hydrolases"/>
    <property type="match status" value="1"/>
</dbReference>
<proteinExistence type="predicted"/>
<evidence type="ECO:0000313" key="4">
    <source>
        <dbReference type="Proteomes" id="UP000243406"/>
    </source>
</evidence>
<dbReference type="NCBIfam" id="NF008752">
    <property type="entry name" value="PRK11784.1-4"/>
    <property type="match status" value="1"/>
</dbReference>
<accession>A0A1T4ZUN0</accession>
<name>A0A1T4ZUN0_9FIRM</name>
<dbReference type="InterPro" id="IPR058840">
    <property type="entry name" value="AAA_SelU"/>
</dbReference>
<dbReference type="PANTHER" id="PTHR30401:SF0">
    <property type="entry name" value="TRNA 2-SELENOURIDINE SYNTHASE"/>
    <property type="match status" value="1"/>
</dbReference>
<dbReference type="Pfam" id="PF00581">
    <property type="entry name" value="Rhodanese"/>
    <property type="match status" value="1"/>
</dbReference>
<dbReference type="OrthoDB" id="9808735at2"/>
<dbReference type="SUPFAM" id="SSF52821">
    <property type="entry name" value="Rhodanese/Cell cycle control phosphatase"/>
    <property type="match status" value="1"/>
</dbReference>
<dbReference type="SUPFAM" id="SSF52540">
    <property type="entry name" value="P-loop containing nucleoside triphosphate hydrolases"/>
    <property type="match status" value="1"/>
</dbReference>
<keyword evidence="1" id="KW-0711">Selenium</keyword>
<protein>
    <submittedName>
        <fullName evidence="3">tRNA 2-selenouridine synthase</fullName>
    </submittedName>
</protein>
<dbReference type="PANTHER" id="PTHR30401">
    <property type="entry name" value="TRNA 2-SELENOURIDINE SYNTHASE"/>
    <property type="match status" value="1"/>
</dbReference>
<dbReference type="Gene3D" id="3.40.250.10">
    <property type="entry name" value="Rhodanese-like domain"/>
    <property type="match status" value="1"/>
</dbReference>
<dbReference type="Proteomes" id="UP000243406">
    <property type="component" value="Unassembled WGS sequence"/>
</dbReference>
<dbReference type="EMBL" id="FUYN01000001">
    <property type="protein sequence ID" value="SKB26315.1"/>
    <property type="molecule type" value="Genomic_DNA"/>
</dbReference>
<dbReference type="NCBIfam" id="TIGR03167">
    <property type="entry name" value="tRNA_sel_U_synt"/>
    <property type="match status" value="1"/>
</dbReference>
<dbReference type="InterPro" id="IPR027417">
    <property type="entry name" value="P-loop_NTPase"/>
</dbReference>
<reference evidence="4" key="1">
    <citation type="submission" date="2017-02" db="EMBL/GenBank/DDBJ databases">
        <authorList>
            <person name="Varghese N."/>
            <person name="Submissions S."/>
        </authorList>
    </citation>
    <scope>NUCLEOTIDE SEQUENCE [LARGE SCALE GENOMIC DNA]</scope>
    <source>
        <strain evidence="4">ATCC 35199</strain>
    </source>
</reference>
<dbReference type="GO" id="GO:0002098">
    <property type="term" value="P:tRNA wobble uridine modification"/>
    <property type="evidence" value="ECO:0007669"/>
    <property type="project" value="InterPro"/>
</dbReference>
<keyword evidence="4" id="KW-1185">Reference proteome</keyword>
<dbReference type="NCBIfam" id="NF008750">
    <property type="entry name" value="PRK11784.1-2"/>
    <property type="match status" value="1"/>
</dbReference>
<feature type="domain" description="Rhodanese" evidence="2">
    <location>
        <begin position="11"/>
        <end position="133"/>
    </location>
</feature>
<dbReference type="InterPro" id="IPR001763">
    <property type="entry name" value="Rhodanese-like_dom"/>
</dbReference>
<dbReference type="AlphaFoldDB" id="A0A1T4ZUN0"/>
<dbReference type="InterPro" id="IPR017582">
    <property type="entry name" value="SelU"/>
</dbReference>
<evidence type="ECO:0000313" key="3">
    <source>
        <dbReference type="EMBL" id="SKB26315.1"/>
    </source>
</evidence>
<dbReference type="RefSeq" id="WP_159446361.1">
    <property type="nucleotide sequence ID" value="NZ_DAMBHZ010000003.1"/>
</dbReference>
<gene>
    <name evidence="3" type="ORF">SAMN02745120_0407</name>
</gene>